<keyword evidence="3" id="KW-1185">Reference proteome</keyword>
<reference evidence="2 3" key="1">
    <citation type="journal article" date="2014" name="Genome Announc.">
        <title>Draft Genome Sequence of Marinomonas sp. Strain D104, a Polycyclic Aromatic Hydrocarbon-Degrading Bacterium from the Deep-Sea Sediment of the Arctic Ocean.</title>
        <authorList>
            <person name="Dong C."/>
            <person name="Bai X."/>
            <person name="Lai Q."/>
            <person name="Xie Y."/>
            <person name="Chen X."/>
            <person name="Shao Z."/>
        </authorList>
    </citation>
    <scope>NUCLEOTIDE SEQUENCE [LARGE SCALE GENOMIC DNA]</scope>
    <source>
        <strain evidence="2 3">D104</strain>
    </source>
</reference>
<evidence type="ECO:0000313" key="3">
    <source>
        <dbReference type="Proteomes" id="UP000018857"/>
    </source>
</evidence>
<dbReference type="EMBL" id="AYOZ01000001">
    <property type="protein sequence ID" value="ETI62332.1"/>
    <property type="molecule type" value="Genomic_DNA"/>
</dbReference>
<keyword evidence="1" id="KW-0472">Membrane</keyword>
<dbReference type="PATRIC" id="fig|1208321.3.peg.175"/>
<dbReference type="OrthoDB" id="9791120at2"/>
<organism evidence="2 3">
    <name type="scientific">Marinomonas profundimaris</name>
    <dbReference type="NCBI Taxonomy" id="1208321"/>
    <lineage>
        <taxon>Bacteria</taxon>
        <taxon>Pseudomonadati</taxon>
        <taxon>Pseudomonadota</taxon>
        <taxon>Gammaproteobacteria</taxon>
        <taxon>Oceanospirillales</taxon>
        <taxon>Oceanospirillaceae</taxon>
        <taxon>Marinomonas</taxon>
    </lineage>
</organism>
<evidence type="ECO:0000256" key="1">
    <source>
        <dbReference type="SAM" id="Phobius"/>
    </source>
</evidence>
<keyword evidence="1" id="KW-1133">Transmembrane helix</keyword>
<feature type="transmembrane region" description="Helical" evidence="1">
    <location>
        <begin position="74"/>
        <end position="93"/>
    </location>
</feature>
<feature type="transmembrane region" description="Helical" evidence="1">
    <location>
        <begin position="44"/>
        <end position="67"/>
    </location>
</feature>
<feature type="transmembrane region" description="Helical" evidence="1">
    <location>
        <begin position="113"/>
        <end position="132"/>
    </location>
</feature>
<protein>
    <submittedName>
        <fullName evidence="2">Membrane protein</fullName>
    </submittedName>
</protein>
<keyword evidence="1" id="KW-0812">Transmembrane</keyword>
<dbReference type="Proteomes" id="UP000018857">
    <property type="component" value="Unassembled WGS sequence"/>
</dbReference>
<dbReference type="AlphaFoldDB" id="W1RZG3"/>
<dbReference type="RefSeq" id="WP_024022397.1">
    <property type="nucleotide sequence ID" value="NZ_AYOZ01000001.1"/>
</dbReference>
<name>W1RZG3_9GAMM</name>
<accession>W1RZG3</accession>
<evidence type="ECO:0000313" key="2">
    <source>
        <dbReference type="EMBL" id="ETI62332.1"/>
    </source>
</evidence>
<gene>
    <name evidence="2" type="ORF">D104_00870</name>
</gene>
<proteinExistence type="predicted"/>
<dbReference type="STRING" id="1208321.D104_00870"/>
<feature type="transmembrane region" description="Helical" evidence="1">
    <location>
        <begin position="5"/>
        <end position="24"/>
    </location>
</feature>
<dbReference type="eggNOG" id="ENOG50337J8">
    <property type="taxonomic scope" value="Bacteria"/>
</dbReference>
<sequence>MKKTLLKYLPTAFIAFVFVQSLFFKFTGSYETDYIFGVLGDWSGLAFFGQYGGYIIGVAELIAVILLFTRVHGLGALMSVGIMSGAIVFHLFTPLGVVMPEFNHLGEVVGNDGGLLFVMACLVWLSAAFLSIRDVKDREGCLHSFVSKFVNSGE</sequence>
<comment type="caution">
    <text evidence="2">The sequence shown here is derived from an EMBL/GenBank/DDBJ whole genome shotgun (WGS) entry which is preliminary data.</text>
</comment>